<dbReference type="Pfam" id="PF08706">
    <property type="entry name" value="D5_N"/>
    <property type="match status" value="1"/>
</dbReference>
<dbReference type="InterPro" id="IPR006500">
    <property type="entry name" value="Helicase_put_C_phage/plasmid"/>
</dbReference>
<feature type="region of interest" description="Disordered" evidence="4">
    <location>
        <begin position="579"/>
        <end position="602"/>
    </location>
</feature>
<name>A0A6G1WQG5_9HYPH</name>
<dbReference type="Gene3D" id="3.40.50.300">
    <property type="entry name" value="P-loop containing nucleotide triphosphate hydrolases"/>
    <property type="match status" value="1"/>
</dbReference>
<gene>
    <name evidence="6" type="ORF">GHJ91_22805</name>
</gene>
<organism evidence="6">
    <name type="scientific">Sinorhizobium medicae</name>
    <dbReference type="NCBI Taxonomy" id="110321"/>
    <lineage>
        <taxon>Bacteria</taxon>
        <taxon>Pseudomonadati</taxon>
        <taxon>Pseudomonadota</taxon>
        <taxon>Alphaproteobacteria</taxon>
        <taxon>Hyphomicrobiales</taxon>
        <taxon>Rhizobiaceae</taxon>
        <taxon>Sinorhizobium/Ensifer group</taxon>
        <taxon>Sinorhizobium</taxon>
    </lineage>
</organism>
<dbReference type="EMBL" id="WISB01000124">
    <property type="protein sequence ID" value="MQW71903.1"/>
    <property type="molecule type" value="Genomic_DNA"/>
</dbReference>
<dbReference type="PROSITE" id="PS51206">
    <property type="entry name" value="SF3_HELICASE_1"/>
    <property type="match status" value="1"/>
</dbReference>
<keyword evidence="2" id="KW-0378">Hydrolase</keyword>
<accession>A0A6G1WQG5</accession>
<keyword evidence="3" id="KW-0067">ATP-binding</keyword>
<proteinExistence type="predicted"/>
<feature type="region of interest" description="Disordered" evidence="4">
    <location>
        <begin position="1"/>
        <end position="46"/>
    </location>
</feature>
<dbReference type="InterPro" id="IPR014818">
    <property type="entry name" value="Phage/plasmid_primase_P4_C"/>
</dbReference>
<keyword evidence="1" id="KW-0547">Nucleotide-binding</keyword>
<dbReference type="InterPro" id="IPR051620">
    <property type="entry name" value="ORF904-like_C"/>
</dbReference>
<evidence type="ECO:0000256" key="3">
    <source>
        <dbReference type="ARBA" id="ARBA00022840"/>
    </source>
</evidence>
<reference evidence="6" key="1">
    <citation type="journal article" date="2013" name="Genome Biol.">
        <title>Comparative genomics of the core and accessory genomes of 48 Sinorhizobium strains comprising five genospecies.</title>
        <authorList>
            <person name="Sugawara M."/>
            <person name="Epstein B."/>
            <person name="Badgley B.D."/>
            <person name="Unno T."/>
            <person name="Xu L."/>
            <person name="Reese J."/>
            <person name="Gyaneshwar P."/>
            <person name="Denny R."/>
            <person name="Mudge J."/>
            <person name="Bharti A.K."/>
            <person name="Farmer A.D."/>
            <person name="May G.D."/>
            <person name="Woodward J.E."/>
            <person name="Medigue C."/>
            <person name="Vallenet D."/>
            <person name="Lajus A."/>
            <person name="Rouy Z."/>
            <person name="Martinez-Vaz B."/>
            <person name="Tiffin P."/>
            <person name="Young N.D."/>
            <person name="Sadowsky M.J."/>
        </authorList>
    </citation>
    <scope>NUCLEOTIDE SEQUENCE</scope>
    <source>
        <strain evidence="6">M1</strain>
    </source>
</reference>
<dbReference type="AlphaFoldDB" id="A0A6G1WQG5"/>
<feature type="domain" description="SF3 helicase" evidence="5">
    <location>
        <begin position="298"/>
        <end position="458"/>
    </location>
</feature>
<evidence type="ECO:0000256" key="1">
    <source>
        <dbReference type="ARBA" id="ARBA00022741"/>
    </source>
</evidence>
<dbReference type="InterPro" id="IPR014015">
    <property type="entry name" value="Helicase_SF3_DNA-vir"/>
</dbReference>
<dbReference type="PANTHER" id="PTHR35372:SF2">
    <property type="entry name" value="SF3 HELICASE DOMAIN-CONTAINING PROTEIN"/>
    <property type="match status" value="1"/>
</dbReference>
<dbReference type="SMART" id="SM00885">
    <property type="entry name" value="D5_N"/>
    <property type="match status" value="1"/>
</dbReference>
<sequence>MAERKKRPTLPEDVAQKLEEFSAQRQPENPETPLGPSDEPPAHLSADLEPDDAAVEYCAEFDHSDTDNGKRLITHFGTDFIVLAQEKAKQPAFAVWTGSHWDVSNGGPKATAIAQRLGDRIAREVAYIKPNAFEQMFIDKAIEARKKPEENRSPTEKRLAIAAEKAEEAHGKRVKRRLDHAVTSKNVAKMQAALSCAAPHIMRSPNDFNANRMMVAVQNATLVFHRKTERRKNPRHKSVSETPDAPEYIDACVDSSLEVIPGHRRRDMITHIVPVRYRPEAKCPKWMAFIESKLPDKDVRRLVQVSSGLGLLGITVQYLFFHYGDGANGKSVYMETLCRLLGDVAVTLPATSLIGEGGSSGSASPDLARLHGRRLLRVKELPEGEDLRENLVKELTGGETITARDLFSGYTDFLPIFIAIMSGNGYPRITGTDDGIWRRMAVIHWPNKIAKEDRREFEEIVSSFEPEHPGILNWLIEGVHIFLREGLVIPEAVEKATQEYRDDMDRTAGFVGRCIERDANADPLQGKDLYQAYCDDTVDQGGKPMNVTAFGRVMSKKFRKERTATGVVYFGVRLKNVPSGSSMRGPPVGRFDPNEPWPDDLP</sequence>
<evidence type="ECO:0000256" key="4">
    <source>
        <dbReference type="SAM" id="MobiDB-lite"/>
    </source>
</evidence>
<dbReference type="GO" id="GO:0016787">
    <property type="term" value="F:hydrolase activity"/>
    <property type="evidence" value="ECO:0007669"/>
    <property type="project" value="UniProtKB-KW"/>
</dbReference>
<protein>
    <submittedName>
        <fullName evidence="6">DNA primase</fullName>
    </submittedName>
</protein>
<comment type="caution">
    <text evidence="6">The sequence shown here is derived from an EMBL/GenBank/DDBJ whole genome shotgun (WGS) entry which is preliminary data.</text>
</comment>
<dbReference type="PANTHER" id="PTHR35372">
    <property type="entry name" value="ATP BINDING PROTEIN-RELATED"/>
    <property type="match status" value="1"/>
</dbReference>
<dbReference type="RefSeq" id="WP_337738828.1">
    <property type="nucleotide sequence ID" value="NZ_WISB01000124.1"/>
</dbReference>
<evidence type="ECO:0000313" key="6">
    <source>
        <dbReference type="EMBL" id="MQW71903.1"/>
    </source>
</evidence>
<dbReference type="InterPro" id="IPR027417">
    <property type="entry name" value="P-loop_NTPase"/>
</dbReference>
<dbReference type="NCBIfam" id="TIGR01613">
    <property type="entry name" value="primase_Cterm"/>
    <property type="match status" value="1"/>
</dbReference>
<evidence type="ECO:0000256" key="2">
    <source>
        <dbReference type="ARBA" id="ARBA00022801"/>
    </source>
</evidence>
<dbReference type="GO" id="GO:0005524">
    <property type="term" value="F:ATP binding"/>
    <property type="evidence" value="ECO:0007669"/>
    <property type="project" value="UniProtKB-KW"/>
</dbReference>
<evidence type="ECO:0000259" key="5">
    <source>
        <dbReference type="PROSITE" id="PS51206"/>
    </source>
</evidence>